<dbReference type="Gene3D" id="1.20.1250.20">
    <property type="entry name" value="MFS general substrate transporter like domains"/>
    <property type="match status" value="1"/>
</dbReference>
<feature type="transmembrane region" description="Helical" evidence="6">
    <location>
        <begin position="56"/>
        <end position="82"/>
    </location>
</feature>
<keyword evidence="3 6" id="KW-1133">Transmembrane helix</keyword>
<organism evidence="8 9">
    <name type="scientific">Penicillium cosmopolitanum</name>
    <dbReference type="NCBI Taxonomy" id="1131564"/>
    <lineage>
        <taxon>Eukaryota</taxon>
        <taxon>Fungi</taxon>
        <taxon>Dikarya</taxon>
        <taxon>Ascomycota</taxon>
        <taxon>Pezizomycotina</taxon>
        <taxon>Eurotiomycetes</taxon>
        <taxon>Eurotiomycetidae</taxon>
        <taxon>Eurotiales</taxon>
        <taxon>Aspergillaceae</taxon>
        <taxon>Penicillium</taxon>
    </lineage>
</organism>
<dbReference type="PROSITE" id="PS50850">
    <property type="entry name" value="MFS"/>
    <property type="match status" value="1"/>
</dbReference>
<dbReference type="InterPro" id="IPR036259">
    <property type="entry name" value="MFS_trans_sf"/>
</dbReference>
<feature type="region of interest" description="Disordered" evidence="5">
    <location>
        <begin position="13"/>
        <end position="47"/>
    </location>
</feature>
<comment type="subcellular location">
    <subcellularLocation>
        <location evidence="1">Membrane</location>
        <topology evidence="1">Multi-pass membrane protein</topology>
    </subcellularLocation>
</comment>
<dbReference type="Pfam" id="PF07690">
    <property type="entry name" value="MFS_1"/>
    <property type="match status" value="1"/>
</dbReference>
<dbReference type="EMBL" id="JAPZBU010000001">
    <property type="protein sequence ID" value="KAJ5415024.1"/>
    <property type="molecule type" value="Genomic_DNA"/>
</dbReference>
<feature type="domain" description="Major facilitator superfamily (MFS) profile" evidence="7">
    <location>
        <begin position="58"/>
        <end position="342"/>
    </location>
</feature>
<feature type="transmembrane region" description="Helical" evidence="6">
    <location>
        <begin position="94"/>
        <end position="115"/>
    </location>
</feature>
<evidence type="ECO:0000256" key="6">
    <source>
        <dbReference type="SAM" id="Phobius"/>
    </source>
</evidence>
<evidence type="ECO:0000256" key="4">
    <source>
        <dbReference type="ARBA" id="ARBA00023136"/>
    </source>
</evidence>
<feature type="transmembrane region" description="Helical" evidence="6">
    <location>
        <begin position="297"/>
        <end position="316"/>
    </location>
</feature>
<dbReference type="SUPFAM" id="SSF103473">
    <property type="entry name" value="MFS general substrate transporter"/>
    <property type="match status" value="1"/>
</dbReference>
<dbReference type="GO" id="GO:0022857">
    <property type="term" value="F:transmembrane transporter activity"/>
    <property type="evidence" value="ECO:0007669"/>
    <property type="project" value="InterPro"/>
</dbReference>
<evidence type="ECO:0000256" key="2">
    <source>
        <dbReference type="ARBA" id="ARBA00022692"/>
    </source>
</evidence>
<feature type="transmembrane region" description="Helical" evidence="6">
    <location>
        <begin position="145"/>
        <end position="170"/>
    </location>
</feature>
<evidence type="ECO:0000256" key="3">
    <source>
        <dbReference type="ARBA" id="ARBA00022989"/>
    </source>
</evidence>
<accession>A0A9X0BFD6</accession>
<dbReference type="PANTHER" id="PTHR23502">
    <property type="entry name" value="MAJOR FACILITATOR SUPERFAMILY"/>
    <property type="match status" value="1"/>
</dbReference>
<dbReference type="OrthoDB" id="2441642at2759"/>
<dbReference type="InterPro" id="IPR011701">
    <property type="entry name" value="MFS"/>
</dbReference>
<proteinExistence type="predicted"/>
<evidence type="ECO:0000256" key="5">
    <source>
        <dbReference type="SAM" id="MobiDB-lite"/>
    </source>
</evidence>
<keyword evidence="4 6" id="KW-0472">Membrane</keyword>
<dbReference type="RefSeq" id="XP_056494870.1">
    <property type="nucleotide sequence ID" value="XM_056624769.1"/>
</dbReference>
<feature type="transmembrane region" description="Helical" evidence="6">
    <location>
        <begin position="182"/>
        <end position="201"/>
    </location>
</feature>
<evidence type="ECO:0000256" key="1">
    <source>
        <dbReference type="ARBA" id="ARBA00004141"/>
    </source>
</evidence>
<comment type="caution">
    <text evidence="8">The sequence shown here is derived from an EMBL/GenBank/DDBJ whole genome shotgun (WGS) entry which is preliminary data.</text>
</comment>
<dbReference type="GO" id="GO:0005886">
    <property type="term" value="C:plasma membrane"/>
    <property type="evidence" value="ECO:0007669"/>
    <property type="project" value="TreeGrafter"/>
</dbReference>
<protein>
    <recommendedName>
        <fullName evidence="7">Major facilitator superfamily (MFS) profile domain-containing protein</fullName>
    </recommendedName>
</protein>
<dbReference type="AlphaFoldDB" id="A0A9X0BFD6"/>
<evidence type="ECO:0000313" key="9">
    <source>
        <dbReference type="Proteomes" id="UP001147747"/>
    </source>
</evidence>
<reference evidence="8" key="2">
    <citation type="journal article" date="2023" name="IMA Fungus">
        <title>Comparative genomic study of the Penicillium genus elucidates a diverse pangenome and 15 lateral gene transfer events.</title>
        <authorList>
            <person name="Petersen C."/>
            <person name="Sorensen T."/>
            <person name="Nielsen M.R."/>
            <person name="Sondergaard T.E."/>
            <person name="Sorensen J.L."/>
            <person name="Fitzpatrick D.A."/>
            <person name="Frisvad J.C."/>
            <person name="Nielsen K.L."/>
        </authorList>
    </citation>
    <scope>NUCLEOTIDE SEQUENCE</scope>
    <source>
        <strain evidence="8">IBT 29677</strain>
    </source>
</reference>
<name>A0A9X0BFD6_9EURO</name>
<feature type="transmembrane region" description="Helical" evidence="6">
    <location>
        <begin position="122"/>
        <end position="139"/>
    </location>
</feature>
<gene>
    <name evidence="8" type="ORF">N7509_000122</name>
</gene>
<evidence type="ECO:0000313" key="8">
    <source>
        <dbReference type="EMBL" id="KAJ5415024.1"/>
    </source>
</evidence>
<keyword evidence="2 6" id="KW-0812">Transmembrane</keyword>
<dbReference type="PANTHER" id="PTHR23502:SF150">
    <property type="entry name" value="MAJOR FACILITATOR SUPERFAMILY (MFS) PROFILE DOMAIN-CONTAINING PROTEIN-RELATED"/>
    <property type="match status" value="1"/>
</dbReference>
<dbReference type="GeneID" id="81363749"/>
<dbReference type="InterPro" id="IPR020846">
    <property type="entry name" value="MFS_dom"/>
</dbReference>
<feature type="transmembrane region" description="Helical" evidence="6">
    <location>
        <begin position="213"/>
        <end position="232"/>
    </location>
</feature>
<dbReference type="Proteomes" id="UP001147747">
    <property type="component" value="Unassembled WGS sequence"/>
</dbReference>
<feature type="compositionally biased region" description="Polar residues" evidence="5">
    <location>
        <begin position="20"/>
        <end position="33"/>
    </location>
</feature>
<keyword evidence="9" id="KW-1185">Reference proteome</keyword>
<reference evidence="8" key="1">
    <citation type="submission" date="2022-12" db="EMBL/GenBank/DDBJ databases">
        <authorList>
            <person name="Petersen C."/>
        </authorList>
    </citation>
    <scope>NUCLEOTIDE SEQUENCE</scope>
    <source>
        <strain evidence="8">IBT 29677</strain>
    </source>
</reference>
<evidence type="ECO:0000259" key="7">
    <source>
        <dbReference type="PROSITE" id="PS50850"/>
    </source>
</evidence>
<sequence length="342" mass="37426">MFKSNDKNGLRTFDAAEAESVSTSTQADGSNPIDNMPENIRTESGQHGFQDHHRKAIIIFVNSLGMIICMIATNIVLPVIPILKAEYGLSTTEINMVMTGYMIIQGVSPAFMSVISDMKGRRMAWIIALVVYITANVGLSLQSNYAALVSLRCLQSIGSSCAIPFGFAVAADISSSEKRGKYIGPMQGSVMGAFAFGPAIGGLLANSFGWRSIFWFLAAISGVFLVIYFVFIPETANGIVGNGSACPEQRRKLPLMRLQLTYDTHQSSLHDTDRQGTDRKFCSDLFKAFAILRKRNALILIMYTSLLYFGISALWATTANQFGRKYNLNTLQTGLSFLSVNI</sequence>